<sequence length="240" mass="25876">RFAIHARGQFLNDNLAVPAKPAGEKSDSAAPPLSLAGNPVEFTISAEGRAEKIAGLDSLTPEQLQIWQEWLARFAVAWAIPSSRAKIGDKWKVEQPEPATSPIAALSWARDTYYVRNEPCRPAQLSRSGEASFSNGPMDNCAVLLTSAKLVQKSSPKDATPEDFKLHQLKTMGTAKGSNEVITYISLTTGLVVRATEDATQQMDVVVAKADGSNSVHYNLEAKSDLEVLLLTEAQGPPPH</sequence>
<comment type="caution">
    <text evidence="1">The sequence shown here is derived from an EMBL/GenBank/DDBJ whole genome shotgun (WGS) entry which is preliminary data.</text>
</comment>
<proteinExistence type="predicted"/>
<dbReference type="Proteomes" id="UP000567293">
    <property type="component" value="Unassembled WGS sequence"/>
</dbReference>
<organism evidence="1 2">
    <name type="scientific">Candidatus Acidiferrum panamense</name>
    <dbReference type="NCBI Taxonomy" id="2741543"/>
    <lineage>
        <taxon>Bacteria</taxon>
        <taxon>Pseudomonadati</taxon>
        <taxon>Acidobacteriota</taxon>
        <taxon>Terriglobia</taxon>
        <taxon>Candidatus Acidiferrales</taxon>
        <taxon>Candidatus Acidiferrum</taxon>
    </lineage>
</organism>
<feature type="non-terminal residue" evidence="1">
    <location>
        <position position="1"/>
    </location>
</feature>
<evidence type="ECO:0000313" key="1">
    <source>
        <dbReference type="EMBL" id="MBA0087199.1"/>
    </source>
</evidence>
<dbReference type="AlphaFoldDB" id="A0A7V8NTF0"/>
<keyword evidence="2" id="KW-1185">Reference proteome</keyword>
<reference evidence="1" key="1">
    <citation type="submission" date="2020-06" db="EMBL/GenBank/DDBJ databases">
        <title>Legume-microbial interactions unlock mineral nutrients during tropical forest succession.</title>
        <authorList>
            <person name="Epihov D.Z."/>
        </authorList>
    </citation>
    <scope>NUCLEOTIDE SEQUENCE [LARGE SCALE GENOMIC DNA]</scope>
    <source>
        <strain evidence="1">Pan2503</strain>
    </source>
</reference>
<evidence type="ECO:0000313" key="2">
    <source>
        <dbReference type="Proteomes" id="UP000567293"/>
    </source>
</evidence>
<gene>
    <name evidence="1" type="ORF">HRJ53_19620</name>
</gene>
<protein>
    <submittedName>
        <fullName evidence="1">Uncharacterized protein</fullName>
    </submittedName>
</protein>
<name>A0A7V8NTF0_9BACT</name>
<dbReference type="EMBL" id="JACDQQ010001879">
    <property type="protein sequence ID" value="MBA0087199.1"/>
    <property type="molecule type" value="Genomic_DNA"/>
</dbReference>
<accession>A0A7V8NTF0</accession>